<dbReference type="InterPro" id="IPR001650">
    <property type="entry name" value="Helicase_C-like"/>
</dbReference>
<reference evidence="9 10" key="1">
    <citation type="journal article" date="2019" name="Nat. Plants">
        <title>Stout camphor tree genome fills gaps in understanding of flowering plant genome evolution.</title>
        <authorList>
            <person name="Chaw S.M."/>
            <person name="Liu Y.C."/>
            <person name="Wu Y.W."/>
            <person name="Wang H.Y."/>
            <person name="Lin C.I."/>
            <person name="Wu C.S."/>
            <person name="Ke H.M."/>
            <person name="Chang L.Y."/>
            <person name="Hsu C.Y."/>
            <person name="Yang H.T."/>
            <person name="Sudianto E."/>
            <person name="Hsu M.H."/>
            <person name="Wu K.P."/>
            <person name="Wang L.N."/>
            <person name="Leebens-Mack J.H."/>
            <person name="Tsai I.J."/>
        </authorList>
    </citation>
    <scope>NUCLEOTIDE SEQUENCE [LARGE SCALE GENOMIC DNA]</scope>
    <source>
        <strain evidence="10">cv. Chaw 1501</strain>
        <tissue evidence="9">Young leaves</tissue>
    </source>
</reference>
<dbReference type="PANTHER" id="PTHR47959">
    <property type="entry name" value="ATP-DEPENDENT RNA HELICASE RHLE-RELATED"/>
    <property type="match status" value="1"/>
</dbReference>
<proteinExistence type="inferred from homology"/>
<dbReference type="SMART" id="SM00490">
    <property type="entry name" value="HELICc"/>
    <property type="match status" value="1"/>
</dbReference>
<keyword evidence="2" id="KW-0547">Nucleotide-binding</keyword>
<dbReference type="InterPro" id="IPR014001">
    <property type="entry name" value="Helicase_ATP-bd"/>
</dbReference>
<evidence type="ECO:0000313" key="10">
    <source>
        <dbReference type="Proteomes" id="UP000283530"/>
    </source>
</evidence>
<dbReference type="GO" id="GO:0005524">
    <property type="term" value="F:ATP binding"/>
    <property type="evidence" value="ECO:0007669"/>
    <property type="project" value="UniProtKB-KW"/>
</dbReference>
<evidence type="ECO:0000313" key="9">
    <source>
        <dbReference type="EMBL" id="RWR90061.1"/>
    </source>
</evidence>
<comment type="caution">
    <text evidence="9">The sequence shown here is derived from an EMBL/GenBank/DDBJ whole genome shotgun (WGS) entry which is preliminary data.</text>
</comment>
<evidence type="ECO:0000256" key="6">
    <source>
        <dbReference type="SAM" id="MobiDB-lite"/>
    </source>
</evidence>
<dbReference type="SMART" id="SM00487">
    <property type="entry name" value="DEXDc"/>
    <property type="match status" value="1"/>
</dbReference>
<keyword evidence="10" id="KW-1185">Reference proteome</keyword>
<sequence>MSTFLFSSLPSTAFLHKNPNSSPLLCNFYSSSISISFSTKANPFPLRCFSAAASAVGFRAPTKTNGSDASATEELLDISKLGISQEIVSALARRGITELFPIQRAVLEPAMEGRDMIGRAITGSGKTLAFAIPILDKIIQHRSQDRRKRVPSALVLAPTRELARQVQKEFKESAPNLSSACLYGGIPIMSQARMLGLGIDIAIGTPGRIIDLVERGALNLSEVKFVVLDEADQMLNIGFQEAVECILSYLPAKRQCMLFSATMPSWVNQLSRKYLRNPLVIDLVGDSDQKLADGISIYSVVSTASAKPNILPSLISRFGHGGKCIVFTKTKNDAEVLSRSMGSLLGSRALHGNMQQFQRDKTIGAFRDGRFNVLVATDVAARGLDIPNVDLVIHFEIPNTSEIFVHRSGRTGRAGKKGTAILIFTESQRRAVRLIERDLSCKFEELPRITDGIVNTTSITDMEENRYGRSNGLVRRQLGRPDPFAAGRFGNYGSARGQNYGIANESRTQHSNKFKQHRGQFGGYESSKRGRSSENLWGRNTDFRKSRNTLSYDSDDVDSNDYSVTASASGFRRGRSSENLGGRNTDFRKSRNTLSYDSDDVDSNDYSVTASASGFRRDSYSENLGGRNTHFRKSRNTSYDSDDSNSNDYSVNASASGMNSFGRRSRSVPKFQFDGIDPPNTNSDDEDHLSEKKRPSSSDSGIDFKQILDSLRNHP</sequence>
<keyword evidence="5" id="KW-0067">ATP-binding</keyword>
<feature type="compositionally biased region" description="Low complexity" evidence="6">
    <location>
        <begin position="646"/>
        <end position="656"/>
    </location>
</feature>
<evidence type="ECO:0000256" key="4">
    <source>
        <dbReference type="ARBA" id="ARBA00022806"/>
    </source>
</evidence>
<comment type="similarity">
    <text evidence="1">Belongs to the DEAD box helicase family. DDX21/DDX50 subfamily.</text>
</comment>
<dbReference type="OrthoDB" id="4255at2759"/>
<evidence type="ECO:0000256" key="2">
    <source>
        <dbReference type="ARBA" id="ARBA00022741"/>
    </source>
</evidence>
<organism evidence="9 10">
    <name type="scientific">Cinnamomum micranthum f. kanehirae</name>
    <dbReference type="NCBI Taxonomy" id="337451"/>
    <lineage>
        <taxon>Eukaryota</taxon>
        <taxon>Viridiplantae</taxon>
        <taxon>Streptophyta</taxon>
        <taxon>Embryophyta</taxon>
        <taxon>Tracheophyta</taxon>
        <taxon>Spermatophyta</taxon>
        <taxon>Magnoliopsida</taxon>
        <taxon>Magnoliidae</taxon>
        <taxon>Laurales</taxon>
        <taxon>Lauraceae</taxon>
        <taxon>Cinnamomum</taxon>
    </lineage>
</organism>
<dbReference type="Pfam" id="PF00270">
    <property type="entry name" value="DEAD"/>
    <property type="match status" value="1"/>
</dbReference>
<feature type="domain" description="Helicase C-terminal" evidence="8">
    <location>
        <begin position="310"/>
        <end position="454"/>
    </location>
</feature>
<dbReference type="InterPro" id="IPR011545">
    <property type="entry name" value="DEAD/DEAH_box_helicase_dom"/>
</dbReference>
<gene>
    <name evidence="9" type="ORF">CKAN_01914100</name>
</gene>
<dbReference type="GO" id="GO:0016787">
    <property type="term" value="F:hydrolase activity"/>
    <property type="evidence" value="ECO:0007669"/>
    <property type="project" value="UniProtKB-KW"/>
</dbReference>
<dbReference type="InterPro" id="IPR050079">
    <property type="entry name" value="DEAD_box_RNA_helicase"/>
</dbReference>
<evidence type="ECO:0000256" key="1">
    <source>
        <dbReference type="ARBA" id="ARBA00006517"/>
    </source>
</evidence>
<dbReference type="PROSITE" id="PS51194">
    <property type="entry name" value="HELICASE_CTER"/>
    <property type="match status" value="1"/>
</dbReference>
<dbReference type="Proteomes" id="UP000283530">
    <property type="component" value="Unassembled WGS sequence"/>
</dbReference>
<dbReference type="Gene3D" id="3.40.50.300">
    <property type="entry name" value="P-loop containing nucleotide triphosphate hydrolases"/>
    <property type="match status" value="2"/>
</dbReference>
<dbReference type="Pfam" id="PF00271">
    <property type="entry name" value="Helicase_C"/>
    <property type="match status" value="1"/>
</dbReference>
<dbReference type="InterPro" id="IPR027417">
    <property type="entry name" value="P-loop_NTPase"/>
</dbReference>
<evidence type="ECO:0000259" key="8">
    <source>
        <dbReference type="PROSITE" id="PS51194"/>
    </source>
</evidence>
<dbReference type="CDD" id="cd18787">
    <property type="entry name" value="SF2_C_DEAD"/>
    <property type="match status" value="1"/>
</dbReference>
<keyword evidence="4 9" id="KW-0347">Helicase</keyword>
<dbReference type="GO" id="GO:0005829">
    <property type="term" value="C:cytosol"/>
    <property type="evidence" value="ECO:0007669"/>
    <property type="project" value="TreeGrafter"/>
</dbReference>
<keyword evidence="3" id="KW-0378">Hydrolase</keyword>
<dbReference type="InterPro" id="IPR044742">
    <property type="entry name" value="DEAD/DEAH_RhlB"/>
</dbReference>
<evidence type="ECO:0000259" key="7">
    <source>
        <dbReference type="PROSITE" id="PS51192"/>
    </source>
</evidence>
<dbReference type="PANTHER" id="PTHR47959:SF23">
    <property type="entry name" value="HELICASE ATP-BINDING DOMAIN-CONTAINING PROTEIN"/>
    <property type="match status" value="1"/>
</dbReference>
<dbReference type="SUPFAM" id="SSF52540">
    <property type="entry name" value="P-loop containing nucleoside triphosphate hydrolases"/>
    <property type="match status" value="1"/>
</dbReference>
<dbReference type="STRING" id="337451.A0A443PH47"/>
<feature type="compositionally biased region" description="Low complexity" evidence="6">
    <location>
        <begin position="560"/>
        <end position="571"/>
    </location>
</feature>
<protein>
    <submittedName>
        <fullName evidence="9">DEAD-box ATP-dependent RNA helicase 53</fullName>
    </submittedName>
</protein>
<dbReference type="GO" id="GO:0003724">
    <property type="term" value="F:RNA helicase activity"/>
    <property type="evidence" value="ECO:0007669"/>
    <property type="project" value="TreeGrafter"/>
</dbReference>
<evidence type="ECO:0000256" key="3">
    <source>
        <dbReference type="ARBA" id="ARBA00022801"/>
    </source>
</evidence>
<evidence type="ECO:0000256" key="5">
    <source>
        <dbReference type="ARBA" id="ARBA00022840"/>
    </source>
</evidence>
<dbReference type="AlphaFoldDB" id="A0A443PH47"/>
<dbReference type="GO" id="GO:0003676">
    <property type="term" value="F:nucleic acid binding"/>
    <property type="evidence" value="ECO:0007669"/>
    <property type="project" value="InterPro"/>
</dbReference>
<name>A0A443PH47_9MAGN</name>
<dbReference type="CDD" id="cd00268">
    <property type="entry name" value="DEADc"/>
    <property type="match status" value="1"/>
</dbReference>
<dbReference type="EMBL" id="QPKB01000008">
    <property type="protein sequence ID" value="RWR90061.1"/>
    <property type="molecule type" value="Genomic_DNA"/>
</dbReference>
<feature type="domain" description="Helicase ATP-binding" evidence="7">
    <location>
        <begin position="107"/>
        <end position="281"/>
    </location>
</feature>
<dbReference type="PROSITE" id="PS51192">
    <property type="entry name" value="HELICASE_ATP_BIND_1"/>
    <property type="match status" value="1"/>
</dbReference>
<accession>A0A443PH47</accession>
<feature type="region of interest" description="Disordered" evidence="6">
    <location>
        <begin position="506"/>
        <end position="715"/>
    </location>
</feature>